<dbReference type="PANTHER" id="PTHR23076">
    <property type="entry name" value="METALLOPROTEASE M41 FTSH"/>
    <property type="match status" value="1"/>
</dbReference>
<evidence type="ECO:0000256" key="11">
    <source>
        <dbReference type="ARBA" id="ARBA00022840"/>
    </source>
</evidence>
<keyword evidence="7" id="KW-0479">Metal-binding</keyword>
<dbReference type="InterPro" id="IPR005936">
    <property type="entry name" value="FtsH"/>
</dbReference>
<evidence type="ECO:0000256" key="8">
    <source>
        <dbReference type="ARBA" id="ARBA00022741"/>
    </source>
</evidence>
<dbReference type="GO" id="GO:0005743">
    <property type="term" value="C:mitochondrial inner membrane"/>
    <property type="evidence" value="ECO:0007669"/>
    <property type="project" value="TreeGrafter"/>
</dbReference>
<protein>
    <recommendedName>
        <fullName evidence="17">AAA+ ATPase domain-containing protein</fullName>
    </recommendedName>
</protein>
<reference evidence="19" key="2">
    <citation type="journal article" date="2018" name="Nat. Commun.">
        <title>Extreme sensitivity to ultraviolet light in the fungal pathogen causing white-nose syndrome of bats.</title>
        <authorList>
            <person name="Palmer J.M."/>
            <person name="Drees K.P."/>
            <person name="Foster J.T."/>
            <person name="Lindner D.L."/>
        </authorList>
    </citation>
    <scope>NUCLEOTIDE SEQUENCE [LARGE SCALE GENOMIC DNA]</scope>
    <source>
        <strain evidence="19">UAMH 10579</strain>
    </source>
</reference>
<proteinExistence type="inferred from homology"/>
<feature type="region of interest" description="Disordered" evidence="15">
    <location>
        <begin position="786"/>
        <end position="827"/>
    </location>
</feature>
<organism evidence="18 19">
    <name type="scientific">Pseudogymnoascus verrucosus</name>
    <dbReference type="NCBI Taxonomy" id="342668"/>
    <lineage>
        <taxon>Eukaryota</taxon>
        <taxon>Fungi</taxon>
        <taxon>Dikarya</taxon>
        <taxon>Ascomycota</taxon>
        <taxon>Pezizomycotina</taxon>
        <taxon>Leotiomycetes</taxon>
        <taxon>Thelebolales</taxon>
        <taxon>Thelebolaceae</taxon>
        <taxon>Pseudogymnoascus</taxon>
    </lineage>
</organism>
<feature type="transmembrane region" description="Helical" evidence="16">
    <location>
        <begin position="302"/>
        <end position="321"/>
    </location>
</feature>
<dbReference type="Pfam" id="PF17862">
    <property type="entry name" value="AAA_lid_3"/>
    <property type="match status" value="1"/>
</dbReference>
<dbReference type="Gene3D" id="1.20.58.760">
    <property type="entry name" value="Peptidase M41"/>
    <property type="match status" value="1"/>
</dbReference>
<dbReference type="GO" id="GO:0004222">
    <property type="term" value="F:metalloendopeptidase activity"/>
    <property type="evidence" value="ECO:0007669"/>
    <property type="project" value="InterPro"/>
</dbReference>
<dbReference type="STRING" id="342668.A0A1B8GKN2"/>
<evidence type="ECO:0000256" key="2">
    <source>
        <dbReference type="ARBA" id="ARBA00004173"/>
    </source>
</evidence>
<comment type="similarity">
    <text evidence="5">In the N-terminal section; belongs to the AAA ATPase family.</text>
</comment>
<evidence type="ECO:0000256" key="13">
    <source>
        <dbReference type="ARBA" id="ARBA00023128"/>
    </source>
</evidence>
<evidence type="ECO:0000256" key="10">
    <source>
        <dbReference type="ARBA" id="ARBA00022833"/>
    </source>
</evidence>
<accession>A0A1B8GKN2</accession>
<evidence type="ECO:0000256" key="7">
    <source>
        <dbReference type="ARBA" id="ARBA00022723"/>
    </source>
</evidence>
<dbReference type="InterPro" id="IPR048438">
    <property type="entry name" value="Yme1-like_N"/>
</dbReference>
<keyword evidence="11" id="KW-0067">ATP-binding</keyword>
<dbReference type="InterPro" id="IPR000642">
    <property type="entry name" value="Peptidase_M41"/>
</dbReference>
<dbReference type="SUPFAM" id="SSF140990">
    <property type="entry name" value="FtsH protease domain-like"/>
    <property type="match status" value="1"/>
</dbReference>
<evidence type="ECO:0000256" key="5">
    <source>
        <dbReference type="ARBA" id="ARBA00010550"/>
    </source>
</evidence>
<dbReference type="SMART" id="SM00382">
    <property type="entry name" value="AAA"/>
    <property type="match status" value="1"/>
</dbReference>
<feature type="compositionally biased region" description="Polar residues" evidence="15">
    <location>
        <begin position="35"/>
        <end position="47"/>
    </location>
</feature>
<dbReference type="Gene3D" id="3.40.50.300">
    <property type="entry name" value="P-loop containing nucleotide triphosphate hydrolases"/>
    <property type="match status" value="1"/>
</dbReference>
<dbReference type="GO" id="GO:0046872">
    <property type="term" value="F:metal ion binding"/>
    <property type="evidence" value="ECO:0007669"/>
    <property type="project" value="UniProtKB-KW"/>
</dbReference>
<dbReference type="Gene3D" id="1.10.8.60">
    <property type="match status" value="1"/>
</dbReference>
<dbReference type="GO" id="GO:0004176">
    <property type="term" value="F:ATP-dependent peptidase activity"/>
    <property type="evidence" value="ECO:0007669"/>
    <property type="project" value="InterPro"/>
</dbReference>
<dbReference type="EMBL" id="KV460228">
    <property type="protein sequence ID" value="OBT96390.2"/>
    <property type="molecule type" value="Genomic_DNA"/>
</dbReference>
<sequence>MMAFQASALPSVAAATTELWPSMVNVMGAPLRSAGSRTQSRPSQRSEVQPPAATVIQPSKPVLPECLQTARGLTSSLSEYRNATLTPFTARDTLSPMRRGTLAAANPLARRLPASFSTSRSITSITAFRLSQPRTPFTRILKPQQRTVFGANTSRNLLAHMEEVANKNPNSATAQNAFYQALLRANMGAIVVERYQNGHFASNNACEAAYQKALSGLGGGGGGAGFGNEMAGGFGGMANNGGGGLNNSQLQAIGQAVAASSRGGNVAVSRGRDGAGNGAKESPLYVVVEETIGSVIFKWVKLALYFALFTYVCFALLTVLIESVGIFKKVGNAKADNEAKAEHQKVRFSDVHGCDEAKEELQELVDFLKNPGKFSTLGGKLPKGVLLVGPPGTGKTLLARAVAGEAGVPFFFMSGSEFDEIYVGVGAKRVRELFAGAKAKSPAIIFIDELDAIGGKRSARDASYAKQTLNQLLTELDGFEQNSGVIILAATNFPETLDKALTRPGRFDRNVVVGLPDVRGRMAILKHHMTNVISGTDVNLEQLAAGTPGFSGAELENVINQAAVHASKAKALAVSMKDFEWAKDKVMMGAEKRSMVITDKEKEMTAYHEAGHALVGMFTKGANPLHKVTIMPRGQSLGMTMHLPEIDKYSKTMSEYRAHIDVCLGGKMAEELIYGADQVTSGVSGDLESATQIAYAMVTQFGMSDLAGNVDLNTNYNHLSSETKQLIESEVRRTIEEARQRAHALLVDKRKELDLLARALVNYETLDKEEAFKVIRGEKLEGKLLMPSGSIKRPETGAPEKPLAPIPGSKAADAPTEPEPPKGGVMA</sequence>
<dbReference type="SUPFAM" id="SSF52540">
    <property type="entry name" value="P-loop containing nucleoside triphosphate hydrolases"/>
    <property type="match status" value="1"/>
</dbReference>
<gene>
    <name evidence="18" type="ORF">VE01_05668</name>
</gene>
<dbReference type="AlphaFoldDB" id="A0A1B8GKN2"/>
<evidence type="ECO:0000256" key="3">
    <source>
        <dbReference type="ARBA" id="ARBA00004370"/>
    </source>
</evidence>
<dbReference type="PANTHER" id="PTHR23076:SF97">
    <property type="entry name" value="ATP-DEPENDENT ZINC METALLOPROTEASE YME1L1"/>
    <property type="match status" value="1"/>
</dbReference>
<dbReference type="GO" id="GO:0016887">
    <property type="term" value="F:ATP hydrolysis activity"/>
    <property type="evidence" value="ECO:0007669"/>
    <property type="project" value="InterPro"/>
</dbReference>
<evidence type="ECO:0000256" key="12">
    <source>
        <dbReference type="ARBA" id="ARBA00023049"/>
    </source>
</evidence>
<evidence type="ECO:0000259" key="17">
    <source>
        <dbReference type="SMART" id="SM00382"/>
    </source>
</evidence>
<name>A0A1B8GKN2_9PEZI</name>
<comment type="subcellular location">
    <subcellularLocation>
        <location evidence="3">Membrane</location>
    </subcellularLocation>
    <subcellularLocation>
        <location evidence="2">Mitochondrion</location>
    </subcellularLocation>
</comment>
<dbReference type="FunFam" id="1.20.58.760:FF:000002">
    <property type="entry name" value="ATP-dependent zinc metalloprotease FtsH"/>
    <property type="match status" value="1"/>
</dbReference>
<dbReference type="RefSeq" id="XP_018130123.2">
    <property type="nucleotide sequence ID" value="XM_018275130.2"/>
</dbReference>
<dbReference type="CDD" id="cd19501">
    <property type="entry name" value="RecA-like_FtsH"/>
    <property type="match status" value="1"/>
</dbReference>
<feature type="domain" description="AAA+ ATPase" evidence="17">
    <location>
        <begin position="381"/>
        <end position="517"/>
    </location>
</feature>
<evidence type="ECO:0000256" key="14">
    <source>
        <dbReference type="ARBA" id="ARBA00023136"/>
    </source>
</evidence>
<keyword evidence="13" id="KW-0496">Mitochondrion</keyword>
<keyword evidence="8" id="KW-0547">Nucleotide-binding</keyword>
<evidence type="ECO:0000256" key="16">
    <source>
        <dbReference type="SAM" id="Phobius"/>
    </source>
</evidence>
<dbReference type="InterPro" id="IPR037219">
    <property type="entry name" value="Peptidase_M41-like"/>
</dbReference>
<dbReference type="GO" id="GO:0007005">
    <property type="term" value="P:mitochondrion organization"/>
    <property type="evidence" value="ECO:0007669"/>
    <property type="project" value="TreeGrafter"/>
</dbReference>
<keyword evidence="14 16" id="KW-0472">Membrane</keyword>
<dbReference type="PROSITE" id="PS00674">
    <property type="entry name" value="AAA"/>
    <property type="match status" value="1"/>
</dbReference>
<dbReference type="Pfam" id="PF00004">
    <property type="entry name" value="AAA"/>
    <property type="match status" value="1"/>
</dbReference>
<dbReference type="InterPro" id="IPR027417">
    <property type="entry name" value="P-loop_NTPase"/>
</dbReference>
<dbReference type="GO" id="GO:0005524">
    <property type="term" value="F:ATP binding"/>
    <property type="evidence" value="ECO:0007669"/>
    <property type="project" value="UniProtKB-KW"/>
</dbReference>
<keyword evidence="10" id="KW-0862">Zinc</keyword>
<evidence type="ECO:0000256" key="1">
    <source>
        <dbReference type="ARBA" id="ARBA00001947"/>
    </source>
</evidence>
<evidence type="ECO:0000313" key="18">
    <source>
        <dbReference type="EMBL" id="OBT96390.2"/>
    </source>
</evidence>
<keyword evidence="16" id="KW-0812">Transmembrane</keyword>
<evidence type="ECO:0000256" key="6">
    <source>
        <dbReference type="ARBA" id="ARBA00022670"/>
    </source>
</evidence>
<evidence type="ECO:0000313" key="19">
    <source>
        <dbReference type="Proteomes" id="UP000091956"/>
    </source>
</evidence>
<evidence type="ECO:0000256" key="9">
    <source>
        <dbReference type="ARBA" id="ARBA00022801"/>
    </source>
</evidence>
<evidence type="ECO:0000256" key="15">
    <source>
        <dbReference type="SAM" id="MobiDB-lite"/>
    </source>
</evidence>
<comment type="cofactor">
    <cofactor evidence="1">
        <name>Zn(2+)</name>
        <dbReference type="ChEBI" id="CHEBI:29105"/>
    </cofactor>
</comment>
<dbReference type="NCBIfam" id="TIGR01241">
    <property type="entry name" value="FtsH_fam"/>
    <property type="match status" value="1"/>
</dbReference>
<keyword evidence="19" id="KW-1185">Reference proteome</keyword>
<dbReference type="InterPro" id="IPR003960">
    <property type="entry name" value="ATPase_AAA_CS"/>
</dbReference>
<dbReference type="Pfam" id="PF01434">
    <property type="entry name" value="Peptidase_M41"/>
    <property type="match status" value="1"/>
</dbReference>
<dbReference type="InterPro" id="IPR003593">
    <property type="entry name" value="AAA+_ATPase"/>
</dbReference>
<dbReference type="HAMAP" id="MF_01458">
    <property type="entry name" value="FtsH"/>
    <property type="match status" value="1"/>
</dbReference>
<reference evidence="18 19" key="1">
    <citation type="submission" date="2016-03" db="EMBL/GenBank/DDBJ databases">
        <title>Comparative genomics of Pseudogymnoascus destructans, the fungus causing white-nose syndrome of bats.</title>
        <authorList>
            <person name="Palmer J.M."/>
            <person name="Drees K.P."/>
            <person name="Foster J.T."/>
            <person name="Lindner D.L."/>
        </authorList>
    </citation>
    <scope>NUCLEOTIDE SEQUENCE [LARGE SCALE GENOMIC DNA]</scope>
    <source>
        <strain evidence="18 19">UAMH 10579</strain>
    </source>
</reference>
<dbReference type="Pfam" id="PF21232">
    <property type="entry name" value="Yme1-like_N"/>
    <property type="match status" value="1"/>
</dbReference>
<dbReference type="GO" id="GO:0141164">
    <property type="term" value="P:mitochondrial protein quality control"/>
    <property type="evidence" value="ECO:0007669"/>
    <property type="project" value="UniProtKB-ARBA"/>
</dbReference>
<keyword evidence="9" id="KW-0378">Hydrolase</keyword>
<dbReference type="Proteomes" id="UP000091956">
    <property type="component" value="Unassembled WGS sequence"/>
</dbReference>
<comment type="similarity">
    <text evidence="4">In the C-terminal section; belongs to the peptidase M41 family.</text>
</comment>
<dbReference type="FunFam" id="1.10.8.60:FF:000001">
    <property type="entry name" value="ATP-dependent zinc metalloprotease FtsH"/>
    <property type="match status" value="1"/>
</dbReference>
<dbReference type="InterPro" id="IPR003959">
    <property type="entry name" value="ATPase_AAA_core"/>
</dbReference>
<dbReference type="GeneID" id="28839054"/>
<dbReference type="FunFam" id="3.40.50.300:FF:000175">
    <property type="entry name" value="ATP-dependent zinc metalloprotease FTSH 4"/>
    <property type="match status" value="1"/>
</dbReference>
<keyword evidence="16" id="KW-1133">Transmembrane helix</keyword>
<keyword evidence="6" id="KW-0645">Protease</keyword>
<dbReference type="InterPro" id="IPR041569">
    <property type="entry name" value="AAA_lid_3"/>
</dbReference>
<feature type="region of interest" description="Disordered" evidence="15">
    <location>
        <begin position="32"/>
        <end position="53"/>
    </location>
</feature>
<keyword evidence="12" id="KW-0482">Metalloprotease</keyword>
<evidence type="ECO:0000256" key="4">
    <source>
        <dbReference type="ARBA" id="ARBA00010044"/>
    </source>
</evidence>